<feature type="domain" description="1-deoxy-D-xylulose 5-phosphate reductoisomerase C-terminal" evidence="11">
    <location>
        <begin position="162"/>
        <end position="246"/>
    </location>
</feature>
<evidence type="ECO:0000259" key="11">
    <source>
        <dbReference type="Pfam" id="PF08436"/>
    </source>
</evidence>
<dbReference type="GO" id="GO:0030145">
    <property type="term" value="F:manganese ion binding"/>
    <property type="evidence" value="ECO:0007669"/>
    <property type="project" value="TreeGrafter"/>
</dbReference>
<keyword evidence="5 9" id="KW-0560">Oxidoreductase</keyword>
<evidence type="ECO:0000256" key="3">
    <source>
        <dbReference type="ARBA" id="ARBA00022723"/>
    </source>
</evidence>
<accession>A0A7K1KJ63</accession>
<dbReference type="PANTHER" id="PTHR30525">
    <property type="entry name" value="1-DEOXY-D-XYLULOSE 5-PHOSPHATE REDUCTOISOMERASE"/>
    <property type="match status" value="1"/>
</dbReference>
<dbReference type="InterPro" id="IPR003821">
    <property type="entry name" value="DXP_reductoisomerase"/>
</dbReference>
<dbReference type="PANTHER" id="PTHR30525:SF0">
    <property type="entry name" value="1-DEOXY-D-XYLULOSE 5-PHOSPHATE REDUCTOISOMERASE, CHLOROPLASTIC"/>
    <property type="match status" value="1"/>
</dbReference>
<feature type="domain" description="DXP reductoisomerase C-terminal" evidence="12">
    <location>
        <begin position="278"/>
        <end position="394"/>
    </location>
</feature>
<comment type="pathway">
    <text evidence="1 9">Isoprenoid biosynthesis; isopentenyl diphosphate biosynthesis via DXP pathway; isopentenyl diphosphate from 1-deoxy-D-xylulose 5-phosphate: step 1/6.</text>
</comment>
<keyword evidence="3 9" id="KW-0479">Metal-binding</keyword>
<feature type="binding site" evidence="9">
    <location>
        <position position="27"/>
    </location>
    <ligand>
        <name>NADPH</name>
        <dbReference type="ChEBI" id="CHEBI:57783"/>
    </ligand>
</feature>
<feature type="binding site" evidence="9">
    <location>
        <position position="216"/>
    </location>
    <ligand>
        <name>1-deoxy-D-xylulose 5-phosphate</name>
        <dbReference type="ChEBI" id="CHEBI:57792"/>
    </ligand>
</feature>
<feature type="binding site" evidence="9">
    <location>
        <position position="28"/>
    </location>
    <ligand>
        <name>NADPH</name>
        <dbReference type="ChEBI" id="CHEBI:57783"/>
    </ligand>
</feature>
<evidence type="ECO:0000256" key="5">
    <source>
        <dbReference type="ARBA" id="ARBA00023002"/>
    </source>
</evidence>
<feature type="binding site" evidence="9">
    <location>
        <position position="30"/>
    </location>
    <ligand>
        <name>NADPH</name>
        <dbReference type="ChEBI" id="CHEBI:57783"/>
    </ligand>
</feature>
<dbReference type="InterPro" id="IPR036291">
    <property type="entry name" value="NAD(P)-bd_dom_sf"/>
</dbReference>
<dbReference type="Gene3D" id="3.40.50.720">
    <property type="entry name" value="NAD(P)-binding Rossmann-like Domain"/>
    <property type="match status" value="1"/>
</dbReference>
<dbReference type="SUPFAM" id="SSF51735">
    <property type="entry name" value="NAD(P)-binding Rossmann-fold domains"/>
    <property type="match status" value="1"/>
</dbReference>
<dbReference type="EC" id="1.1.1.267" evidence="9"/>
<feature type="binding site" evidence="9">
    <location>
        <position position="235"/>
    </location>
    <ligand>
        <name>1-deoxy-D-xylulose 5-phosphate</name>
        <dbReference type="ChEBI" id="CHEBI:57792"/>
    </ligand>
</feature>
<keyword evidence="6 9" id="KW-0464">Manganese</keyword>
<organism evidence="13 14">
    <name type="scientific">Pseudodesulfovibrio alkaliphilus</name>
    <dbReference type="NCBI Taxonomy" id="2661613"/>
    <lineage>
        <taxon>Bacteria</taxon>
        <taxon>Pseudomonadati</taxon>
        <taxon>Thermodesulfobacteriota</taxon>
        <taxon>Desulfovibrionia</taxon>
        <taxon>Desulfovibrionales</taxon>
        <taxon>Desulfovibrionaceae</taxon>
    </lineage>
</organism>
<feature type="binding site" evidence="9">
    <location>
        <position position="140"/>
    </location>
    <ligand>
        <name>NADPH</name>
        <dbReference type="ChEBI" id="CHEBI:57783"/>
    </ligand>
</feature>
<dbReference type="AlphaFoldDB" id="A0A7K1KJ63"/>
<dbReference type="Pfam" id="PF08436">
    <property type="entry name" value="DXP_redisom_C"/>
    <property type="match status" value="1"/>
</dbReference>
<comment type="cofactor">
    <cofactor evidence="9">
        <name>Mg(2+)</name>
        <dbReference type="ChEBI" id="CHEBI:18420"/>
    </cofactor>
    <cofactor evidence="9">
        <name>Mn(2+)</name>
        <dbReference type="ChEBI" id="CHEBI:29035"/>
    </cofactor>
</comment>
<dbReference type="GO" id="GO:0070402">
    <property type="term" value="F:NADPH binding"/>
    <property type="evidence" value="ECO:0007669"/>
    <property type="project" value="InterPro"/>
</dbReference>
<evidence type="ECO:0000256" key="7">
    <source>
        <dbReference type="ARBA" id="ARBA00023229"/>
    </source>
</evidence>
<comment type="catalytic activity">
    <reaction evidence="8">
        <text>2-C-methyl-D-erythritol 4-phosphate + NADP(+) = 1-deoxy-D-xylulose 5-phosphate + NADPH + H(+)</text>
        <dbReference type="Rhea" id="RHEA:13717"/>
        <dbReference type="ChEBI" id="CHEBI:15378"/>
        <dbReference type="ChEBI" id="CHEBI:57783"/>
        <dbReference type="ChEBI" id="CHEBI:57792"/>
        <dbReference type="ChEBI" id="CHEBI:58262"/>
        <dbReference type="ChEBI" id="CHEBI:58349"/>
        <dbReference type="EC" id="1.1.1.267"/>
    </reaction>
    <physiologicalReaction direction="right-to-left" evidence="8">
        <dbReference type="Rhea" id="RHEA:13719"/>
    </physiologicalReaction>
</comment>
<dbReference type="RefSeq" id="WP_367613897.1">
    <property type="nucleotide sequence ID" value="NZ_WODC01000001.1"/>
</dbReference>
<feature type="binding site" evidence="9">
    <location>
        <position position="29"/>
    </location>
    <ligand>
        <name>NADPH</name>
        <dbReference type="ChEBI" id="CHEBI:57783"/>
    </ligand>
</feature>
<feature type="binding site" evidence="9">
    <location>
        <position position="234"/>
    </location>
    <ligand>
        <name>1-deoxy-D-xylulose 5-phosphate</name>
        <dbReference type="ChEBI" id="CHEBI:57792"/>
    </ligand>
</feature>
<feature type="domain" description="1-deoxy-D-xylulose 5-phosphate reductoisomerase N-terminal" evidence="10">
    <location>
        <begin position="21"/>
        <end position="148"/>
    </location>
</feature>
<dbReference type="GO" id="GO:0016853">
    <property type="term" value="F:isomerase activity"/>
    <property type="evidence" value="ECO:0007669"/>
    <property type="project" value="UniProtKB-KW"/>
</dbReference>
<keyword evidence="9" id="KW-0460">Magnesium</keyword>
<dbReference type="PIRSF" id="PIRSF006205">
    <property type="entry name" value="Dxp_reductismrs"/>
    <property type="match status" value="1"/>
</dbReference>
<reference evidence="13 14" key="1">
    <citation type="submission" date="2019-11" db="EMBL/GenBank/DDBJ databases">
        <title>Pseudodesulfovibrio alkaliphilus, sp. nov., an alkaliphilic sulfate-reducing bacteria from mud volcano of Taman peninsula, Russia.</title>
        <authorList>
            <person name="Frolova A."/>
            <person name="Merkel A.Y."/>
            <person name="Slobodkin A.I."/>
        </authorList>
    </citation>
    <scope>NUCLEOTIDE SEQUENCE [LARGE SCALE GENOMIC DNA]</scope>
    <source>
        <strain evidence="13 14">F-1</strain>
    </source>
</reference>
<feature type="binding site" evidence="9">
    <location>
        <position position="229"/>
    </location>
    <ligand>
        <name>1-deoxy-D-xylulose 5-phosphate</name>
        <dbReference type="ChEBI" id="CHEBI:57792"/>
    </ligand>
</feature>
<evidence type="ECO:0000256" key="1">
    <source>
        <dbReference type="ARBA" id="ARBA00005094"/>
    </source>
</evidence>
<dbReference type="InterPro" id="IPR036169">
    <property type="entry name" value="DXPR_C_sf"/>
</dbReference>
<feature type="binding site" evidence="9">
    <location>
        <position position="54"/>
    </location>
    <ligand>
        <name>NADPH</name>
        <dbReference type="ChEBI" id="CHEBI:57783"/>
    </ligand>
</feature>
<feature type="binding site" evidence="9">
    <location>
        <position position="55"/>
    </location>
    <ligand>
        <name>NADPH</name>
        <dbReference type="ChEBI" id="CHEBI:57783"/>
    </ligand>
</feature>
<evidence type="ECO:0000313" key="14">
    <source>
        <dbReference type="Proteomes" id="UP000461162"/>
    </source>
</evidence>
<keyword evidence="7 9" id="KW-0414">Isoprene biosynthesis</keyword>
<protein>
    <recommendedName>
        <fullName evidence="9">1-deoxy-D-xylulose 5-phosphate reductoisomerase</fullName>
        <shortName evidence="9">DXP reductoisomerase</shortName>
        <ecNumber evidence="9">1.1.1.267</ecNumber>
    </recommendedName>
    <alternativeName>
        <fullName evidence="9">1-deoxyxylulose-5-phosphate reductoisomerase</fullName>
    </alternativeName>
    <alternativeName>
        <fullName evidence="9">2-C-methyl-D-erythritol 4-phosphate synthase</fullName>
    </alternativeName>
</protein>
<keyword evidence="4 9" id="KW-0521">NADP</keyword>
<comment type="similarity">
    <text evidence="2 9">Belongs to the DXR family.</text>
</comment>
<dbReference type="HAMAP" id="MF_00183">
    <property type="entry name" value="DXP_reductoisom"/>
    <property type="match status" value="1"/>
</dbReference>
<evidence type="ECO:0000256" key="2">
    <source>
        <dbReference type="ARBA" id="ARBA00006825"/>
    </source>
</evidence>
<feature type="binding site" evidence="9">
    <location>
        <position position="53"/>
    </location>
    <ligand>
        <name>NADPH</name>
        <dbReference type="ChEBI" id="CHEBI:57783"/>
    </ligand>
</feature>
<dbReference type="GO" id="GO:0030604">
    <property type="term" value="F:1-deoxy-D-xylulose-5-phosphate reductoisomerase activity"/>
    <property type="evidence" value="ECO:0007669"/>
    <property type="project" value="UniProtKB-UniRule"/>
</dbReference>
<dbReference type="InterPro" id="IPR026877">
    <property type="entry name" value="DXPR_C"/>
</dbReference>
<dbReference type="Pfam" id="PF02670">
    <property type="entry name" value="DXP_reductoisom"/>
    <property type="match status" value="1"/>
</dbReference>
<dbReference type="UniPathway" id="UPA00056">
    <property type="reaction ID" value="UER00092"/>
</dbReference>
<name>A0A7K1KJ63_9BACT</name>
<feature type="binding site" evidence="9">
    <location>
        <position position="222"/>
    </location>
    <ligand>
        <name>NADPH</name>
        <dbReference type="ChEBI" id="CHEBI:57783"/>
    </ligand>
</feature>
<evidence type="ECO:0000256" key="8">
    <source>
        <dbReference type="ARBA" id="ARBA00048543"/>
    </source>
</evidence>
<dbReference type="SUPFAM" id="SSF55347">
    <property type="entry name" value="Glyceraldehyde-3-phosphate dehydrogenase-like, C-terminal domain"/>
    <property type="match status" value="1"/>
</dbReference>
<keyword evidence="13" id="KW-0413">Isomerase</keyword>
<evidence type="ECO:0000256" key="6">
    <source>
        <dbReference type="ARBA" id="ARBA00023211"/>
    </source>
</evidence>
<dbReference type="InterPro" id="IPR013644">
    <property type="entry name" value="DXP_reductoisomerase_C"/>
</dbReference>
<evidence type="ECO:0000259" key="12">
    <source>
        <dbReference type="Pfam" id="PF13288"/>
    </source>
</evidence>
<comment type="caution">
    <text evidence="13">The sequence shown here is derived from an EMBL/GenBank/DDBJ whole genome shotgun (WGS) entry which is preliminary data.</text>
</comment>
<evidence type="ECO:0000313" key="13">
    <source>
        <dbReference type="EMBL" id="MUM76117.1"/>
    </source>
</evidence>
<feature type="binding site" evidence="9">
    <location>
        <position position="238"/>
    </location>
    <ligand>
        <name>Mn(2+)</name>
        <dbReference type="ChEBI" id="CHEBI:29035"/>
    </ligand>
</feature>
<feature type="binding site" evidence="9">
    <location>
        <position position="142"/>
    </location>
    <ligand>
        <name>NADPH</name>
        <dbReference type="ChEBI" id="CHEBI:57783"/>
    </ligand>
</feature>
<dbReference type="InterPro" id="IPR013512">
    <property type="entry name" value="DXP_reductoisomerase_N"/>
</dbReference>
<feature type="binding site" evidence="9">
    <location>
        <position position="193"/>
    </location>
    <ligand>
        <name>1-deoxy-D-xylulose 5-phosphate</name>
        <dbReference type="ChEBI" id="CHEBI:57792"/>
    </ligand>
</feature>
<dbReference type="NCBIfam" id="TIGR00243">
    <property type="entry name" value="Dxr"/>
    <property type="match status" value="1"/>
</dbReference>
<dbReference type="Pfam" id="PF13288">
    <property type="entry name" value="DXPR_C"/>
    <property type="match status" value="1"/>
</dbReference>
<feature type="binding site" evidence="9">
    <location>
        <position position="168"/>
    </location>
    <ligand>
        <name>Mn(2+)</name>
        <dbReference type="ChEBI" id="CHEBI:29035"/>
    </ligand>
</feature>
<evidence type="ECO:0000256" key="9">
    <source>
        <dbReference type="HAMAP-Rule" id="MF_00183"/>
    </source>
</evidence>
<dbReference type="GO" id="GO:0051484">
    <property type="term" value="P:isopentenyl diphosphate biosynthetic process, methylerythritol 4-phosphate pathway involved in terpenoid biosynthetic process"/>
    <property type="evidence" value="ECO:0007669"/>
    <property type="project" value="UniProtKB-ARBA"/>
</dbReference>
<proteinExistence type="inferred from homology"/>
<feature type="binding site" evidence="9">
    <location>
        <position position="168"/>
    </location>
    <ligand>
        <name>1-deoxy-D-xylulose 5-phosphate</name>
        <dbReference type="ChEBI" id="CHEBI:57792"/>
    </ligand>
</feature>
<feature type="binding site" evidence="9">
    <location>
        <position position="167"/>
    </location>
    <ligand>
        <name>1-deoxy-D-xylulose 5-phosphate</name>
        <dbReference type="ChEBI" id="CHEBI:57792"/>
    </ligand>
</feature>
<dbReference type="EMBL" id="WODC01000001">
    <property type="protein sequence ID" value="MUM76117.1"/>
    <property type="molecule type" value="Genomic_DNA"/>
</dbReference>
<sequence length="405" mass="42958">MKTYISAWPQAATLPDFPRSVAVLGSTGSIGVNALKVMETHPQLFKITALSGGRNGSLLAEQCARLRPPYAAVLDDAARREFVAHLPAGYSPQILVGPEAFATLAALDEVDTVLSSIVGAAGFEPTLAAARAGKLICLANKESLVLGGHIIRAACHASGAVILPVDSEHNALFQGLMGHGRDHEIARLILTASGGPFRGRAAASLREVTLEQALAHPNWSMGAKISIDSATLMNKGLEVIEACHLYGLPVDMVHVVVHPQSIVHSLVEYVDGSQLAHLGIPDMQIPIAHCLGFPHRLGLNLPRLDLASVGCLTFEEPDLGAFPCLNLARQALDAGPSHPVVLNAANEMAVAAFLDRRIGFADIPATIETALDRHQPMDVSTPEAVLDLDSVVREEIRRALWPVAD</sequence>
<comment type="function">
    <text evidence="9">Catalyzes the NADPH-dependent rearrangement and reduction of 1-deoxy-D-xylulose-5-phosphate (DXP) to 2-C-methyl-D-erythritol 4-phosphate (MEP).</text>
</comment>
<dbReference type="Proteomes" id="UP000461162">
    <property type="component" value="Unassembled WGS sequence"/>
</dbReference>
<feature type="binding site" evidence="9">
    <location>
        <position position="141"/>
    </location>
    <ligand>
        <name>1-deoxy-D-xylulose 5-phosphate</name>
        <dbReference type="ChEBI" id="CHEBI:57792"/>
    </ligand>
</feature>
<feature type="binding site" evidence="9">
    <location>
        <position position="166"/>
    </location>
    <ligand>
        <name>Mn(2+)</name>
        <dbReference type="ChEBI" id="CHEBI:29035"/>
    </ligand>
</feature>
<evidence type="ECO:0000256" key="4">
    <source>
        <dbReference type="ARBA" id="ARBA00022857"/>
    </source>
</evidence>
<dbReference type="SUPFAM" id="SSF69055">
    <property type="entry name" value="1-deoxy-D-xylulose-5-phosphate reductoisomerase, C-terminal domain"/>
    <property type="match status" value="1"/>
</dbReference>
<feature type="binding site" evidence="9">
    <location>
        <position position="238"/>
    </location>
    <ligand>
        <name>1-deoxy-D-xylulose 5-phosphate</name>
        <dbReference type="ChEBI" id="CHEBI:57792"/>
    </ligand>
</feature>
<dbReference type="Gene3D" id="1.10.1740.10">
    <property type="match status" value="1"/>
</dbReference>
<keyword evidence="14" id="KW-1185">Reference proteome</keyword>
<evidence type="ECO:0000259" key="10">
    <source>
        <dbReference type="Pfam" id="PF02670"/>
    </source>
</evidence>
<dbReference type="FunFam" id="3.40.50.720:FF:000045">
    <property type="entry name" value="1-deoxy-D-xylulose 5-phosphate reductoisomerase"/>
    <property type="match status" value="1"/>
</dbReference>
<gene>
    <name evidence="9" type="primary">dxr</name>
    <name evidence="13" type="ORF">GKC30_00540</name>
</gene>